<dbReference type="EMBL" id="JANSHE010004691">
    <property type="protein sequence ID" value="KAJ2975492.1"/>
    <property type="molecule type" value="Genomic_DNA"/>
</dbReference>
<proteinExistence type="predicted"/>
<protein>
    <submittedName>
        <fullName evidence="1">Uncharacterized protein</fullName>
    </submittedName>
</protein>
<evidence type="ECO:0000313" key="2">
    <source>
        <dbReference type="Proteomes" id="UP001144978"/>
    </source>
</evidence>
<name>A0ACC1N8B2_9APHY</name>
<gene>
    <name evidence="1" type="ORF">NUW54_g11723</name>
</gene>
<evidence type="ECO:0000313" key="1">
    <source>
        <dbReference type="EMBL" id="KAJ2975492.1"/>
    </source>
</evidence>
<accession>A0ACC1N8B2</accession>
<keyword evidence="2" id="KW-1185">Reference proteome</keyword>
<sequence>MQDNLAAVESQLGRPTSSASYASYASPALTSMRSGTPASFDADAPAEAPPLLERLSTPPPSQSLLQRLGSPAPSSPPLPRSVYSRGSSPSRETSAGSTSWDCRRLFASLKIEPRLPGFLCFGVSGITGLEEEELGEELADGSTIDFERSRDCF</sequence>
<reference evidence="1" key="1">
    <citation type="submission" date="2022-08" db="EMBL/GenBank/DDBJ databases">
        <title>Genome Sequence of Pycnoporus sanguineus.</title>
        <authorList>
            <person name="Buettner E."/>
        </authorList>
    </citation>
    <scope>NUCLEOTIDE SEQUENCE</scope>
    <source>
        <strain evidence="1">CG-C14</strain>
    </source>
</reference>
<comment type="caution">
    <text evidence="1">The sequence shown here is derived from an EMBL/GenBank/DDBJ whole genome shotgun (WGS) entry which is preliminary data.</text>
</comment>
<organism evidence="1 2">
    <name type="scientific">Trametes sanguinea</name>
    <dbReference type="NCBI Taxonomy" id="158606"/>
    <lineage>
        <taxon>Eukaryota</taxon>
        <taxon>Fungi</taxon>
        <taxon>Dikarya</taxon>
        <taxon>Basidiomycota</taxon>
        <taxon>Agaricomycotina</taxon>
        <taxon>Agaricomycetes</taxon>
        <taxon>Polyporales</taxon>
        <taxon>Polyporaceae</taxon>
        <taxon>Trametes</taxon>
    </lineage>
</organism>
<dbReference type="Proteomes" id="UP001144978">
    <property type="component" value="Unassembled WGS sequence"/>
</dbReference>